<evidence type="ECO:0000256" key="3">
    <source>
        <dbReference type="ARBA" id="ARBA00023239"/>
    </source>
</evidence>
<evidence type="ECO:0000256" key="4">
    <source>
        <dbReference type="ARBA" id="ARBA00023242"/>
    </source>
</evidence>
<keyword evidence="2" id="KW-0378">Hydrolase</keyword>
<dbReference type="EMBL" id="PJQY01000290">
    <property type="protein sequence ID" value="PQQ13624.1"/>
    <property type="molecule type" value="Genomic_DNA"/>
</dbReference>
<evidence type="ECO:0000313" key="7">
    <source>
        <dbReference type="EMBL" id="PQQ13624.1"/>
    </source>
</evidence>
<proteinExistence type="predicted"/>
<dbReference type="AlphaFoldDB" id="A0A314Z8A7"/>
<evidence type="ECO:0000313" key="8">
    <source>
        <dbReference type="Proteomes" id="UP000250321"/>
    </source>
</evidence>
<keyword evidence="8" id="KW-1185">Reference proteome</keyword>
<name>A0A314Z8A7_PRUYE</name>
<dbReference type="GO" id="GO:0005634">
    <property type="term" value="C:nucleus"/>
    <property type="evidence" value="ECO:0007669"/>
    <property type="project" value="TreeGrafter"/>
</dbReference>
<dbReference type="GO" id="GO:0016829">
    <property type="term" value="F:lyase activity"/>
    <property type="evidence" value="ECO:0007669"/>
    <property type="project" value="UniProtKB-KW"/>
</dbReference>
<evidence type="ECO:0000256" key="5">
    <source>
        <dbReference type="ARBA" id="ARBA00029543"/>
    </source>
</evidence>
<dbReference type="GO" id="GO:0000175">
    <property type="term" value="F:3'-5'-RNA exonuclease activity"/>
    <property type="evidence" value="ECO:0007669"/>
    <property type="project" value="TreeGrafter"/>
</dbReference>
<dbReference type="Gene3D" id="3.90.1140.10">
    <property type="entry name" value="Cyclic phosphodiesterase"/>
    <property type="match status" value="1"/>
</dbReference>
<dbReference type="STRING" id="2094558.A0A314Z8A7"/>
<dbReference type="OrthoDB" id="1733688at2759"/>
<keyword evidence="1" id="KW-0540">Nuclease</keyword>
<reference evidence="7 8" key="1">
    <citation type="submission" date="2018-02" db="EMBL/GenBank/DDBJ databases">
        <title>Draft genome of wild Prunus yedoensis var. nudiflora.</title>
        <authorList>
            <person name="Baek S."/>
            <person name="Kim J.-H."/>
            <person name="Choi K."/>
            <person name="Kim G.-B."/>
            <person name="Cho A."/>
            <person name="Jang H."/>
            <person name="Shin C.-H."/>
            <person name="Yu H.-J."/>
            <person name="Mun J.-H."/>
        </authorList>
    </citation>
    <scope>NUCLEOTIDE SEQUENCE [LARGE SCALE GENOMIC DNA]</scope>
    <source>
        <strain evidence="8">cv. Jeju island</strain>
        <tissue evidence="7">Leaf</tissue>
    </source>
</reference>
<dbReference type="Proteomes" id="UP000250321">
    <property type="component" value="Unassembled WGS sequence"/>
</dbReference>
<dbReference type="GO" id="GO:0034477">
    <property type="term" value="P:U6 snRNA 3'-end processing"/>
    <property type="evidence" value="ECO:0007669"/>
    <property type="project" value="InterPro"/>
</dbReference>
<evidence type="ECO:0000256" key="1">
    <source>
        <dbReference type="ARBA" id="ARBA00022722"/>
    </source>
</evidence>
<sequence length="95" mass="10899">MALFLNKLASLVPGLHSVDVDVPLKILRKDKHKLEQVGLGREFHTSLGTTVPIRVHLVDSLLTVLWQKLQIQRRYGYSITCMNFTYFIEHNADLP</sequence>
<organism evidence="7 8">
    <name type="scientific">Prunus yedoensis var. nudiflora</name>
    <dbReference type="NCBI Taxonomy" id="2094558"/>
    <lineage>
        <taxon>Eukaryota</taxon>
        <taxon>Viridiplantae</taxon>
        <taxon>Streptophyta</taxon>
        <taxon>Embryophyta</taxon>
        <taxon>Tracheophyta</taxon>
        <taxon>Spermatophyta</taxon>
        <taxon>Magnoliopsida</taxon>
        <taxon>eudicotyledons</taxon>
        <taxon>Gunneridae</taxon>
        <taxon>Pentapetalae</taxon>
        <taxon>rosids</taxon>
        <taxon>fabids</taxon>
        <taxon>Rosales</taxon>
        <taxon>Rosaceae</taxon>
        <taxon>Amygdaloideae</taxon>
        <taxon>Amygdaleae</taxon>
        <taxon>Prunus</taxon>
    </lineage>
</organism>
<dbReference type="PANTHER" id="PTHR13522:SF3">
    <property type="entry name" value="U6 SNRNA PHOSPHODIESTERASE 1"/>
    <property type="match status" value="1"/>
</dbReference>
<gene>
    <name evidence="7" type="ORF">Pyn_28093</name>
</gene>
<evidence type="ECO:0000256" key="6">
    <source>
        <dbReference type="ARBA" id="ARBA00030030"/>
    </source>
</evidence>
<protein>
    <recommendedName>
        <fullName evidence="5">U6 snRNA phosphodiesterase 1</fullName>
    </recommendedName>
    <alternativeName>
        <fullName evidence="6">3'-5' RNA exonuclease USB1</fullName>
    </alternativeName>
</protein>
<accession>A0A314Z8A7</accession>
<keyword evidence="4" id="KW-0539">Nucleus</keyword>
<evidence type="ECO:0000256" key="2">
    <source>
        <dbReference type="ARBA" id="ARBA00022801"/>
    </source>
</evidence>
<dbReference type="InterPro" id="IPR027521">
    <property type="entry name" value="Usb1"/>
</dbReference>
<keyword evidence="3" id="KW-0456">Lyase</keyword>
<comment type="caution">
    <text evidence="7">The sequence shown here is derived from an EMBL/GenBank/DDBJ whole genome shotgun (WGS) entry which is preliminary data.</text>
</comment>
<dbReference type="PANTHER" id="PTHR13522">
    <property type="entry name" value="U6 SNRNA PHOSPHODIESTERASE 1"/>
    <property type="match status" value="1"/>
</dbReference>